<dbReference type="AlphaFoldDB" id="A0ABD0R3W1"/>
<accession>A0ABD0R3W1</accession>
<feature type="non-terminal residue" evidence="2">
    <location>
        <position position="216"/>
    </location>
</feature>
<keyword evidence="3" id="KW-1185">Reference proteome</keyword>
<feature type="non-terminal residue" evidence="2">
    <location>
        <position position="1"/>
    </location>
</feature>
<dbReference type="Proteomes" id="UP001529510">
    <property type="component" value="Unassembled WGS sequence"/>
</dbReference>
<dbReference type="SUPFAM" id="SSF47353">
    <property type="entry name" value="Retrovirus capsid dimerization domain-like"/>
    <property type="match status" value="1"/>
</dbReference>
<protein>
    <recommendedName>
        <fullName evidence="1">SCAN box domain-containing protein</fullName>
    </recommendedName>
</protein>
<dbReference type="PANTHER" id="PTHR46888:SF15">
    <property type="entry name" value="ZINC FINGER AND SCAN DOMAIN-CONTAINING PROTEIN 12-LIKE"/>
    <property type="match status" value="1"/>
</dbReference>
<dbReference type="Pfam" id="PF02023">
    <property type="entry name" value="SCAN"/>
    <property type="match status" value="1"/>
</dbReference>
<comment type="caution">
    <text evidence="2">The sequence shown here is derived from an EMBL/GenBank/DDBJ whole genome shotgun (WGS) entry which is preliminary data.</text>
</comment>
<reference evidence="2 3" key="1">
    <citation type="submission" date="2024-05" db="EMBL/GenBank/DDBJ databases">
        <title>Genome sequencing and assembly of Indian major carp, Cirrhinus mrigala (Hamilton, 1822).</title>
        <authorList>
            <person name="Mohindra V."/>
            <person name="Chowdhury L.M."/>
            <person name="Lal K."/>
            <person name="Jena J.K."/>
        </authorList>
    </citation>
    <scope>NUCLEOTIDE SEQUENCE [LARGE SCALE GENOMIC DNA]</scope>
    <source>
        <strain evidence="2">CM1030</strain>
        <tissue evidence="2">Blood</tissue>
    </source>
</reference>
<proteinExistence type="predicted"/>
<dbReference type="PROSITE" id="PS50804">
    <property type="entry name" value="SCAN_BOX"/>
    <property type="match status" value="1"/>
</dbReference>
<feature type="domain" description="SCAN box" evidence="1">
    <location>
        <begin position="128"/>
        <end position="203"/>
    </location>
</feature>
<dbReference type="InterPro" id="IPR038269">
    <property type="entry name" value="SCAN_sf"/>
</dbReference>
<evidence type="ECO:0000313" key="3">
    <source>
        <dbReference type="Proteomes" id="UP001529510"/>
    </source>
</evidence>
<sequence>HARRALLQRLTEVSIHQQQIVEHLATRQGETEQGLAALQAAAQRAPLADPRVQAAKLLPKLTPNDDIEAFLQIFENIATAEARALAPRLTGEAQRAYFSLPAVTAERYTDVKREILGRLGLSPVCAAQYFFEWEYKPRLPARAQVAELSGLAHHWLLEGGPTAEQVEERVVINRLLRALPRSHRQAVGMRNPSTTLELVEAIELAAQQRDAGERVP</sequence>
<dbReference type="InterPro" id="IPR003309">
    <property type="entry name" value="SCAN_dom"/>
</dbReference>
<name>A0ABD0R3W1_CIRMR</name>
<evidence type="ECO:0000259" key="1">
    <source>
        <dbReference type="PROSITE" id="PS50804"/>
    </source>
</evidence>
<evidence type="ECO:0000313" key="2">
    <source>
        <dbReference type="EMBL" id="KAL0192715.1"/>
    </source>
</evidence>
<dbReference type="EMBL" id="JAMKFB020000005">
    <property type="protein sequence ID" value="KAL0192715.1"/>
    <property type="molecule type" value="Genomic_DNA"/>
</dbReference>
<organism evidence="2 3">
    <name type="scientific">Cirrhinus mrigala</name>
    <name type="common">Mrigala</name>
    <dbReference type="NCBI Taxonomy" id="683832"/>
    <lineage>
        <taxon>Eukaryota</taxon>
        <taxon>Metazoa</taxon>
        <taxon>Chordata</taxon>
        <taxon>Craniata</taxon>
        <taxon>Vertebrata</taxon>
        <taxon>Euteleostomi</taxon>
        <taxon>Actinopterygii</taxon>
        <taxon>Neopterygii</taxon>
        <taxon>Teleostei</taxon>
        <taxon>Ostariophysi</taxon>
        <taxon>Cypriniformes</taxon>
        <taxon>Cyprinidae</taxon>
        <taxon>Labeoninae</taxon>
        <taxon>Labeonini</taxon>
        <taxon>Cirrhinus</taxon>
    </lineage>
</organism>
<gene>
    <name evidence="2" type="ORF">M9458_011011</name>
</gene>
<dbReference type="Gene3D" id="1.10.4020.10">
    <property type="entry name" value="DNA breaking-rejoining enzymes"/>
    <property type="match status" value="1"/>
</dbReference>
<dbReference type="PANTHER" id="PTHR46888">
    <property type="entry name" value="ZINC KNUCKLE DOMAINCONTAINING PROTEIN-RELATED"/>
    <property type="match status" value="1"/>
</dbReference>